<dbReference type="Pfam" id="PF12704">
    <property type="entry name" value="MacB_PCD"/>
    <property type="match status" value="2"/>
</dbReference>
<evidence type="ECO:0000256" key="5">
    <source>
        <dbReference type="ARBA" id="ARBA00023136"/>
    </source>
</evidence>
<comment type="subcellular location">
    <subcellularLocation>
        <location evidence="1">Cell membrane</location>
        <topology evidence="1">Multi-pass membrane protein</topology>
    </subcellularLocation>
</comment>
<dbReference type="PROSITE" id="PS51257">
    <property type="entry name" value="PROKAR_LIPOPROTEIN"/>
    <property type="match status" value="1"/>
</dbReference>
<gene>
    <name evidence="9" type="ORF">SAMN04488514_10293</name>
</gene>
<feature type="transmembrane region" description="Helical" evidence="6">
    <location>
        <begin position="686"/>
        <end position="706"/>
    </location>
</feature>
<dbReference type="PANTHER" id="PTHR30572:SF18">
    <property type="entry name" value="ABC-TYPE MACROLIDE FAMILY EXPORT SYSTEM PERMEASE COMPONENT 2"/>
    <property type="match status" value="1"/>
</dbReference>
<reference evidence="9 10" key="1">
    <citation type="submission" date="2016-10" db="EMBL/GenBank/DDBJ databases">
        <authorList>
            <person name="de Groot N.N."/>
        </authorList>
    </citation>
    <scope>NUCLEOTIDE SEQUENCE [LARGE SCALE GENOMIC DNA]</scope>
    <source>
        <strain evidence="9 10">DSM 19886</strain>
    </source>
</reference>
<dbReference type="InterPro" id="IPR025857">
    <property type="entry name" value="MacB_PCD"/>
</dbReference>
<feature type="transmembrane region" description="Helical" evidence="6">
    <location>
        <begin position="21"/>
        <end position="41"/>
    </location>
</feature>
<dbReference type="InterPro" id="IPR003838">
    <property type="entry name" value="ABC3_permease_C"/>
</dbReference>
<keyword evidence="3 6" id="KW-0812">Transmembrane</keyword>
<evidence type="ECO:0000313" key="9">
    <source>
        <dbReference type="EMBL" id="SDL62089.1"/>
    </source>
</evidence>
<evidence type="ECO:0000313" key="10">
    <source>
        <dbReference type="Proteomes" id="UP000199440"/>
    </source>
</evidence>
<feature type="domain" description="ABC3 transporter permease C-terminal" evidence="7">
    <location>
        <begin position="685"/>
        <end position="792"/>
    </location>
</feature>
<evidence type="ECO:0000256" key="2">
    <source>
        <dbReference type="ARBA" id="ARBA00022475"/>
    </source>
</evidence>
<dbReference type="RefSeq" id="WP_089886430.1">
    <property type="nucleotide sequence ID" value="NZ_FNGV01000002.1"/>
</dbReference>
<feature type="transmembrane region" description="Helical" evidence="6">
    <location>
        <begin position="343"/>
        <end position="370"/>
    </location>
</feature>
<protein>
    <submittedName>
        <fullName evidence="9">Putative ABC transport system permease protein</fullName>
    </submittedName>
</protein>
<dbReference type="OrthoDB" id="8740261at2"/>
<feature type="domain" description="MacB-like periplasmic core" evidence="8">
    <location>
        <begin position="498"/>
        <end position="638"/>
    </location>
</feature>
<accession>A0A1G9LJG9</accession>
<evidence type="ECO:0000256" key="1">
    <source>
        <dbReference type="ARBA" id="ARBA00004651"/>
    </source>
</evidence>
<feature type="domain" description="MacB-like periplasmic core" evidence="8">
    <location>
        <begin position="20"/>
        <end position="241"/>
    </location>
</feature>
<dbReference type="STRING" id="192904.SAMN04488514_10293"/>
<dbReference type="PANTHER" id="PTHR30572">
    <property type="entry name" value="MEMBRANE COMPONENT OF TRANSPORTER-RELATED"/>
    <property type="match status" value="1"/>
</dbReference>
<evidence type="ECO:0000256" key="6">
    <source>
        <dbReference type="SAM" id="Phobius"/>
    </source>
</evidence>
<feature type="transmembrane region" description="Helical" evidence="6">
    <location>
        <begin position="390"/>
        <end position="416"/>
    </location>
</feature>
<proteinExistence type="predicted"/>
<feature type="transmembrane region" description="Helical" evidence="6">
    <location>
        <begin position="726"/>
        <end position="750"/>
    </location>
</feature>
<dbReference type="GO" id="GO:0005886">
    <property type="term" value="C:plasma membrane"/>
    <property type="evidence" value="ECO:0007669"/>
    <property type="project" value="UniProtKB-SubCell"/>
</dbReference>
<organism evidence="9 10">
    <name type="scientific">Kriegella aquimaris</name>
    <dbReference type="NCBI Taxonomy" id="192904"/>
    <lineage>
        <taxon>Bacteria</taxon>
        <taxon>Pseudomonadati</taxon>
        <taxon>Bacteroidota</taxon>
        <taxon>Flavobacteriia</taxon>
        <taxon>Flavobacteriales</taxon>
        <taxon>Flavobacteriaceae</taxon>
        <taxon>Kriegella</taxon>
    </lineage>
</organism>
<evidence type="ECO:0000259" key="7">
    <source>
        <dbReference type="Pfam" id="PF02687"/>
    </source>
</evidence>
<keyword evidence="5 6" id="KW-0472">Membrane</keyword>
<feature type="transmembrane region" description="Helical" evidence="6">
    <location>
        <begin position="296"/>
        <end position="318"/>
    </location>
</feature>
<dbReference type="GO" id="GO:0022857">
    <property type="term" value="F:transmembrane transporter activity"/>
    <property type="evidence" value="ECO:0007669"/>
    <property type="project" value="TreeGrafter"/>
</dbReference>
<dbReference type="AlphaFoldDB" id="A0A1G9LJG9"/>
<dbReference type="EMBL" id="FNGV01000002">
    <property type="protein sequence ID" value="SDL62089.1"/>
    <property type="molecule type" value="Genomic_DNA"/>
</dbReference>
<keyword evidence="2" id="KW-1003">Cell membrane</keyword>
<dbReference type="InterPro" id="IPR050250">
    <property type="entry name" value="Macrolide_Exporter_MacB"/>
</dbReference>
<feature type="domain" description="ABC3 transporter permease C-terminal" evidence="7">
    <location>
        <begin position="302"/>
        <end position="414"/>
    </location>
</feature>
<feature type="transmembrane region" description="Helical" evidence="6">
    <location>
        <begin position="770"/>
        <end position="796"/>
    </location>
</feature>
<feature type="transmembrane region" description="Helical" evidence="6">
    <location>
        <begin position="437"/>
        <end position="458"/>
    </location>
</feature>
<keyword evidence="10" id="KW-1185">Reference proteome</keyword>
<name>A0A1G9LJG9_9FLAO</name>
<keyword evidence="4 6" id="KW-1133">Transmembrane helix</keyword>
<dbReference type="Pfam" id="PF02687">
    <property type="entry name" value="FtsX"/>
    <property type="match status" value="2"/>
</dbReference>
<evidence type="ECO:0000256" key="4">
    <source>
        <dbReference type="ARBA" id="ARBA00022989"/>
    </source>
</evidence>
<evidence type="ECO:0000259" key="8">
    <source>
        <dbReference type="Pfam" id="PF12704"/>
    </source>
</evidence>
<evidence type="ECO:0000256" key="3">
    <source>
        <dbReference type="ARBA" id="ARBA00022692"/>
    </source>
</evidence>
<sequence>MFKNYLKIAWRSIKSEKLFTFIKIGGFAVGIAACLLIALFISDELNYDRHYANSDQIYRVVLQAEIDGEMKKSTHFPLPMAQTIEADFPEIKKAGKIFGSALSSGGKRAFRSGGETQNIFEGGFLYGDQNIFEILEIPLVQGNSKEALTGPDNIVISKSKAAKYFPNGSALGQTLILDDNASKPYTITGVMPDFPSNSHLDFDFLLPIDDTNLSWTSQNYFTYVLLDEKSNVGELQHKMRSIIENYVIPAQIKRGRDASFIEILKSIEYKLQPIGDIHLKSDIEMADGLRHGDLRFVWLFAAIAGFILILACINFINLSTAKSANRAKEVGLRKTVGAFKSNLVAQFLTESVLFSFISFIIGVVMAWLLLPTFNSIAEKTIEIPWTAWSFMPVLFISALIIGIIAGLYPAFYLSAFRPVNVLKGSLSRGGKSGKLRSGLVIFQFATSVVLIIGTLIIYKQMDFILKKELGYDKEQVMILDGANVLGSKSENFKQQLLQLPQVQQVSQSDYLPVDGSKRNQTTFTIVGEGSQNGGILSQTWQIDYDYIKTLGMQIVKGRDFSREFASDSINSIIINQKMAYDLGLKNPVGKQIDNNNKQWTIVGVVDDFHFKSLKEDITPVALRLGNDIGTIAVKIGSGNIKESLAAITAIWNRNVPNQSLSYSFLDQKFAQMHEDVQRMGKIFNSFALFAILVACLGLFALSAFMVEQRQKEISIRLVLGAPFKSIYSLLTLDFMRLVLISIVLAVPIGWFMMQRWLEDFAYRVNIGWEVFLSAGCIALAIALLTISYQSIGAALIKPLKSLRTE</sequence>
<dbReference type="Proteomes" id="UP000199440">
    <property type="component" value="Unassembled WGS sequence"/>
</dbReference>